<dbReference type="InterPro" id="IPR039910">
    <property type="entry name" value="D15-like"/>
</dbReference>
<name>A0A9Q1Q4L2_9CARY</name>
<dbReference type="GO" id="GO:0016020">
    <property type="term" value="C:membrane"/>
    <property type="evidence" value="ECO:0007669"/>
    <property type="project" value="TreeGrafter"/>
</dbReference>
<evidence type="ECO:0000313" key="2">
    <source>
        <dbReference type="Proteomes" id="UP001153076"/>
    </source>
</evidence>
<sequence length="208" mass="23228">MEALAALKASRPNSALTVREVQEDFHHIIDSGYFCSCTPIAVDTRDGIRLVFQVCFRVKSVVFFFSILHSHFSTPQVIFFYSRLNLSSLLAQLSLSALPLECVLRPVAPICSASRLCVTAWSSICSPLHLPVACDFLLPVWRVIWLRPLREIETGPVWIRSGLVRSGPTPDWSGPRSTVWQIFGRRSSRSGPGPMNTPTRDRLCDLTG</sequence>
<organism evidence="1 2">
    <name type="scientific">Carnegiea gigantea</name>
    <dbReference type="NCBI Taxonomy" id="171969"/>
    <lineage>
        <taxon>Eukaryota</taxon>
        <taxon>Viridiplantae</taxon>
        <taxon>Streptophyta</taxon>
        <taxon>Embryophyta</taxon>
        <taxon>Tracheophyta</taxon>
        <taxon>Spermatophyta</taxon>
        <taxon>Magnoliopsida</taxon>
        <taxon>eudicotyledons</taxon>
        <taxon>Gunneridae</taxon>
        <taxon>Pentapetalae</taxon>
        <taxon>Caryophyllales</taxon>
        <taxon>Cactineae</taxon>
        <taxon>Cactaceae</taxon>
        <taxon>Cactoideae</taxon>
        <taxon>Echinocereeae</taxon>
        <taxon>Carnegiea</taxon>
    </lineage>
</organism>
<gene>
    <name evidence="1" type="ORF">Cgig2_006344</name>
</gene>
<reference evidence="1" key="1">
    <citation type="submission" date="2022-04" db="EMBL/GenBank/DDBJ databases">
        <title>Carnegiea gigantea Genome sequencing and assembly v2.</title>
        <authorList>
            <person name="Copetti D."/>
            <person name="Sanderson M.J."/>
            <person name="Burquez A."/>
            <person name="Wojciechowski M.F."/>
        </authorList>
    </citation>
    <scope>NUCLEOTIDE SEQUENCE</scope>
    <source>
        <strain evidence="1">SGP5-SGP5p</strain>
        <tissue evidence="1">Aerial part</tissue>
    </source>
</reference>
<comment type="caution">
    <text evidence="1">The sequence shown here is derived from an EMBL/GenBank/DDBJ whole genome shotgun (WGS) entry which is preliminary data.</text>
</comment>
<dbReference type="PANTHER" id="PTHR12815">
    <property type="entry name" value="SORTING AND ASSEMBLY MACHINERY SAMM50 PROTEIN FAMILY MEMBER"/>
    <property type="match status" value="1"/>
</dbReference>
<proteinExistence type="predicted"/>
<accession>A0A9Q1Q4L2</accession>
<dbReference type="Gene3D" id="3.10.20.310">
    <property type="entry name" value="membrane protein fhac"/>
    <property type="match status" value="1"/>
</dbReference>
<dbReference type="AlphaFoldDB" id="A0A9Q1Q4L2"/>
<dbReference type="GO" id="GO:0009658">
    <property type="term" value="P:chloroplast organization"/>
    <property type="evidence" value="ECO:0007669"/>
    <property type="project" value="TreeGrafter"/>
</dbReference>
<dbReference type="GO" id="GO:0009793">
    <property type="term" value="P:embryo development ending in seed dormancy"/>
    <property type="evidence" value="ECO:0007669"/>
    <property type="project" value="TreeGrafter"/>
</dbReference>
<protein>
    <submittedName>
        <fullName evidence="1">Uncharacterized protein</fullName>
    </submittedName>
</protein>
<dbReference type="PANTHER" id="PTHR12815:SF32">
    <property type="entry name" value="OUTER ENVELOPE PROTEIN 80, CHLOROPLASTIC"/>
    <property type="match status" value="1"/>
</dbReference>
<dbReference type="EMBL" id="JAKOGI010000982">
    <property type="protein sequence ID" value="KAJ8428670.1"/>
    <property type="molecule type" value="Genomic_DNA"/>
</dbReference>
<evidence type="ECO:0000313" key="1">
    <source>
        <dbReference type="EMBL" id="KAJ8428670.1"/>
    </source>
</evidence>
<keyword evidence="2" id="KW-1185">Reference proteome</keyword>
<dbReference type="OrthoDB" id="1747625at2759"/>
<dbReference type="Proteomes" id="UP001153076">
    <property type="component" value="Unassembled WGS sequence"/>
</dbReference>